<evidence type="ECO:0000313" key="4">
    <source>
        <dbReference type="Proteomes" id="UP001151582"/>
    </source>
</evidence>
<gene>
    <name evidence="3" type="ORF">H4R34_003956</name>
</gene>
<feature type="domain" description="CCD97-like C-terminal" evidence="2">
    <location>
        <begin position="27"/>
        <end position="224"/>
    </location>
</feature>
<dbReference type="EMBL" id="JANBQB010000425">
    <property type="protein sequence ID" value="KAJ1976500.1"/>
    <property type="molecule type" value="Genomic_DNA"/>
</dbReference>
<dbReference type="OrthoDB" id="333176at2759"/>
<dbReference type="InterPro" id="IPR040233">
    <property type="entry name" value="CCD97-like_C"/>
</dbReference>
<organism evidence="3 4">
    <name type="scientific">Dimargaris verticillata</name>
    <dbReference type="NCBI Taxonomy" id="2761393"/>
    <lineage>
        <taxon>Eukaryota</taxon>
        <taxon>Fungi</taxon>
        <taxon>Fungi incertae sedis</taxon>
        <taxon>Zoopagomycota</taxon>
        <taxon>Kickxellomycotina</taxon>
        <taxon>Dimargaritomycetes</taxon>
        <taxon>Dimargaritales</taxon>
        <taxon>Dimargaritaceae</taxon>
        <taxon>Dimargaris</taxon>
    </lineage>
</organism>
<reference evidence="3" key="1">
    <citation type="submission" date="2022-07" db="EMBL/GenBank/DDBJ databases">
        <title>Phylogenomic reconstructions and comparative analyses of Kickxellomycotina fungi.</title>
        <authorList>
            <person name="Reynolds N.K."/>
            <person name="Stajich J.E."/>
            <person name="Barry K."/>
            <person name="Grigoriev I.V."/>
            <person name="Crous P."/>
            <person name="Smith M.E."/>
        </authorList>
    </citation>
    <scope>NUCLEOTIDE SEQUENCE</scope>
    <source>
        <strain evidence="3">RSA 567</strain>
    </source>
</reference>
<proteinExistence type="predicted"/>
<dbReference type="PANTHER" id="PTHR31840:SF1">
    <property type="entry name" value="COILED-COIL DOMAIN-CONTAINING PROTEIN 97"/>
    <property type="match status" value="1"/>
</dbReference>
<feature type="compositionally biased region" description="Acidic residues" evidence="1">
    <location>
        <begin position="128"/>
        <end position="141"/>
    </location>
</feature>
<feature type="compositionally biased region" description="Polar residues" evidence="1">
    <location>
        <begin position="1"/>
        <end position="16"/>
    </location>
</feature>
<sequence length="227" mass="25456">MPSSPPGQATQASQQRGARDRSATVRNRRWYYLVHHLRRSGYFSDAALQRRDPVLYHQYKGRYQTAAEQATPFAPGTSLVDRMYHDIDQQTAHTAVTQHQQAQAQLLALLAAAESSTTAPPVARPGPDDDTYQETEDDGDSNENPPSAHCSNRPPVVASDEEGEEELPTAGREIMAQDLVALFEQRFLAGQELEFDYSQVDHNPAYDDVALQERDYEDAYFDSEEPN</sequence>
<evidence type="ECO:0000256" key="1">
    <source>
        <dbReference type="SAM" id="MobiDB-lite"/>
    </source>
</evidence>
<name>A0A9W8AZV7_9FUNG</name>
<evidence type="ECO:0000259" key="2">
    <source>
        <dbReference type="Pfam" id="PF09747"/>
    </source>
</evidence>
<evidence type="ECO:0000313" key="3">
    <source>
        <dbReference type="EMBL" id="KAJ1976500.1"/>
    </source>
</evidence>
<protein>
    <recommendedName>
        <fullName evidence="2">CCD97-like C-terminal domain-containing protein</fullName>
    </recommendedName>
</protein>
<dbReference type="Pfam" id="PF09747">
    <property type="entry name" value="CCD97-like_C"/>
    <property type="match status" value="1"/>
</dbReference>
<dbReference type="AlphaFoldDB" id="A0A9W8AZV7"/>
<dbReference type="PANTHER" id="PTHR31840">
    <property type="entry name" value="COILED-COIL DOMAIN-CONTAINING PROTEIN 97"/>
    <property type="match status" value="1"/>
</dbReference>
<dbReference type="Proteomes" id="UP001151582">
    <property type="component" value="Unassembled WGS sequence"/>
</dbReference>
<keyword evidence="4" id="KW-1185">Reference proteome</keyword>
<feature type="region of interest" description="Disordered" evidence="1">
    <location>
        <begin position="1"/>
        <end position="23"/>
    </location>
</feature>
<comment type="caution">
    <text evidence="3">The sequence shown here is derived from an EMBL/GenBank/DDBJ whole genome shotgun (WGS) entry which is preliminary data.</text>
</comment>
<feature type="region of interest" description="Disordered" evidence="1">
    <location>
        <begin position="116"/>
        <end position="172"/>
    </location>
</feature>
<dbReference type="InterPro" id="IPR018613">
    <property type="entry name" value="Ccdc97-like"/>
</dbReference>
<accession>A0A9W8AZV7</accession>